<dbReference type="Proteomes" id="UP000789831">
    <property type="component" value="Unassembled WGS sequence"/>
</dbReference>
<name>A0A9N8YRS3_9GLOM</name>
<feature type="compositionally biased region" description="Basic and acidic residues" evidence="2">
    <location>
        <begin position="1022"/>
        <end position="1040"/>
    </location>
</feature>
<feature type="compositionally biased region" description="Low complexity" evidence="2">
    <location>
        <begin position="430"/>
        <end position="441"/>
    </location>
</feature>
<feature type="compositionally biased region" description="Basic and acidic residues" evidence="2">
    <location>
        <begin position="734"/>
        <end position="744"/>
    </location>
</feature>
<evidence type="ECO:0000313" key="3">
    <source>
        <dbReference type="EMBL" id="CAG8442110.1"/>
    </source>
</evidence>
<feature type="compositionally biased region" description="Basic and acidic residues" evidence="2">
    <location>
        <begin position="488"/>
        <end position="498"/>
    </location>
</feature>
<feature type="compositionally biased region" description="Low complexity" evidence="2">
    <location>
        <begin position="759"/>
        <end position="770"/>
    </location>
</feature>
<feature type="region of interest" description="Disordered" evidence="2">
    <location>
        <begin position="734"/>
        <end position="1070"/>
    </location>
</feature>
<keyword evidence="1" id="KW-0175">Coiled coil</keyword>
<evidence type="ECO:0000313" key="4">
    <source>
        <dbReference type="Proteomes" id="UP000789831"/>
    </source>
</evidence>
<accession>A0A9N8YRS3</accession>
<sequence length="1273" mass="143673">MVERDSDWRTVDLAEKQFIGLDSLESRAQEKLQKLQGLIPKEPIAFPERAKGSNIYSPNEITPNEFENGFDEWATYFVDDPPIPRPQSHRWLWQPPPQKKEVPQILRDIESLKRTLNISEIQIGVTDLTPPEMRSERAPDTKSVNQELKYKNIQAEVNNIIAEAARKEREMAERKKREEERAAELARRAAAVQAQQIQKPLRPLEPISSLGRKGTKEPKKGLIDTTKRVPTRRTSNASAAEAKSVVAPSNRSNGKGKNKLHSEDEGLDVDITAEQRRLSDLLHSGMISPTLSELSSLPLPKKRQQKSGIDNINTLRIGPNRGRSRSRSPIRRPVSRARSRTPETVNVSDTRNSKSVNATTSVSEKKKLTIKSSTSKQSRPTTKQTEEITESVNATPTVTVATDSPKKKGRKLADDNTLAPARKVHKISADDNAASRSANVSQQKINAVDATIASVVNLPSKNSNARSLVIKFKIPAKTIVKMDIDKQKDVQNEQKGEKQSSNNDQRNKQQQKDNQNDQKSNNNEHVKNEQQKIVKKEMIMPNNNEHVKNEQQKIVKKEMVMPNNQKISNNNSKEKEKQEVANEHKISSKQKEVANEQKDIKQKEVANEYKNGKQKDVVNHHKDIKQKGAVVTVKNEQKNILTKDSIEKKSDDRRKRRRLVADSTEIDLVSNSIPDKSTLDSNAKLNNNLSNLADANNQQSNSADFLTIKSTVINVKPETDNFFLNLHGKLYEPHSSESATKSKDNITTSTSSKSLDAKNNSNTSSLTRSSIANSHSKDRKDDNSTRKIVEKKETTPSKYSKERTEKEESILRGSNDKKEPTPSSKTSRERKEKEETLSKSLGERKEYKPSKDRKEETTSSRLSNEKKDETSSRNSNDKKDETSMRHSSERKDEISSRHSSDRKEENSSRHTTERKDETSSRQSSNRKESISSSSRSYKRDDTYSFRSSTNRREESYPSRNSTSTRRDDASRNSSNKRDETSSRSSIRKDESTSRNISNSKESNPSQTSKEKKDDNNSSSRTSSDKKVAADTRQSLNDKKFANNLSSSNQIQSSSSKTDDPVTPKNTEDEVQKYAKIGKDFKHEGTRKINEALAAKAKITAEQHRVQEELNNAKKVVSERDSILKMSGKLTSAEATKCKEDLKRAQKVYKEKEENLASVDAKLKSWTIEYTANLKVAFRDLAKSLSAFTRMYACQVEVYMKTTTKGHQRPPELPSGSLESLVAETISWAAKNNNRELEGLSLALQGLIKTQEAKCKPQWLELASSLADLLETYE</sequence>
<comment type="caution">
    <text evidence="3">The sequence shown here is derived from an EMBL/GenBank/DDBJ whole genome shotgun (WGS) entry which is preliminary data.</text>
</comment>
<feature type="compositionally biased region" description="Polar residues" evidence="2">
    <location>
        <begin position="390"/>
        <end position="402"/>
    </location>
</feature>
<gene>
    <name evidence="3" type="ORF">AGERDE_LOCUS1144</name>
</gene>
<feature type="compositionally biased region" description="Polar residues" evidence="2">
    <location>
        <begin position="745"/>
        <end position="758"/>
    </location>
</feature>
<feature type="compositionally biased region" description="Polar residues" evidence="2">
    <location>
        <begin position="993"/>
        <end position="1007"/>
    </location>
</feature>
<feature type="compositionally biased region" description="Basic and acidic residues" evidence="2">
    <location>
        <begin position="505"/>
        <end position="531"/>
    </location>
</feature>
<dbReference type="EMBL" id="CAJVPL010000074">
    <property type="protein sequence ID" value="CAG8442110.1"/>
    <property type="molecule type" value="Genomic_DNA"/>
</dbReference>
<feature type="region of interest" description="Disordered" evidence="2">
    <location>
        <begin position="563"/>
        <end position="614"/>
    </location>
</feature>
<feature type="compositionally biased region" description="Basic and acidic residues" evidence="2">
    <location>
        <begin position="1056"/>
        <end position="1070"/>
    </location>
</feature>
<feature type="compositionally biased region" description="Basic and acidic residues" evidence="2">
    <location>
        <begin position="775"/>
        <end position="929"/>
    </location>
</feature>
<feature type="region of interest" description="Disordered" evidence="2">
    <location>
        <begin position="291"/>
        <end position="442"/>
    </location>
</feature>
<proteinExistence type="predicted"/>
<feature type="region of interest" description="Disordered" evidence="2">
    <location>
        <begin position="187"/>
        <end position="268"/>
    </location>
</feature>
<evidence type="ECO:0000256" key="2">
    <source>
        <dbReference type="SAM" id="MobiDB-lite"/>
    </source>
</evidence>
<feature type="compositionally biased region" description="Low complexity" evidence="2">
    <location>
        <begin position="1042"/>
        <end position="1055"/>
    </location>
</feature>
<keyword evidence="4" id="KW-1185">Reference proteome</keyword>
<organism evidence="3 4">
    <name type="scientific">Ambispora gerdemannii</name>
    <dbReference type="NCBI Taxonomy" id="144530"/>
    <lineage>
        <taxon>Eukaryota</taxon>
        <taxon>Fungi</taxon>
        <taxon>Fungi incertae sedis</taxon>
        <taxon>Mucoromycota</taxon>
        <taxon>Glomeromycotina</taxon>
        <taxon>Glomeromycetes</taxon>
        <taxon>Archaeosporales</taxon>
        <taxon>Ambisporaceae</taxon>
        <taxon>Ambispora</taxon>
    </lineage>
</organism>
<dbReference type="AlphaFoldDB" id="A0A9N8YRS3"/>
<feature type="compositionally biased region" description="Basic and acidic residues" evidence="2">
    <location>
        <begin position="964"/>
        <end position="992"/>
    </location>
</feature>
<feature type="region of interest" description="Disordered" evidence="2">
    <location>
        <begin position="488"/>
        <end position="531"/>
    </location>
</feature>
<feature type="compositionally biased region" description="Polar residues" evidence="2">
    <location>
        <begin position="342"/>
        <end position="362"/>
    </location>
</feature>
<reference evidence="3" key="1">
    <citation type="submission" date="2021-06" db="EMBL/GenBank/DDBJ databases">
        <authorList>
            <person name="Kallberg Y."/>
            <person name="Tangrot J."/>
            <person name="Rosling A."/>
        </authorList>
    </citation>
    <scope>NUCLEOTIDE SEQUENCE</scope>
    <source>
        <strain evidence="3">MT106</strain>
    </source>
</reference>
<evidence type="ECO:0000256" key="1">
    <source>
        <dbReference type="SAM" id="Coils"/>
    </source>
</evidence>
<feature type="compositionally biased region" description="Basic residues" evidence="2">
    <location>
        <begin position="322"/>
        <end position="339"/>
    </location>
</feature>
<dbReference type="OrthoDB" id="10682663at2759"/>
<feature type="compositionally biased region" description="Basic and acidic residues" evidence="2">
    <location>
        <begin position="214"/>
        <end position="227"/>
    </location>
</feature>
<protein>
    <submittedName>
        <fullName evidence="3">2689_t:CDS:1</fullName>
    </submittedName>
</protein>
<feature type="coiled-coil region" evidence="1">
    <location>
        <begin position="1095"/>
        <end position="1168"/>
    </location>
</feature>
<feature type="compositionally biased region" description="Basic and acidic residues" evidence="2">
    <location>
        <begin position="572"/>
        <end position="614"/>
    </location>
</feature>